<dbReference type="GO" id="GO:0005886">
    <property type="term" value="C:plasma membrane"/>
    <property type="evidence" value="ECO:0007669"/>
    <property type="project" value="TreeGrafter"/>
</dbReference>
<evidence type="ECO:0000256" key="1">
    <source>
        <dbReference type="ARBA" id="ARBA00009108"/>
    </source>
</evidence>
<organism evidence="3 4">
    <name type="scientific">Beutenbergia cavernae (strain ATCC BAA-8 / DSM 12333 / CCUG 43141 / JCM 11478 / NBRC 16432 / NCIMB 13614 / HKI 0122)</name>
    <dbReference type="NCBI Taxonomy" id="471853"/>
    <lineage>
        <taxon>Bacteria</taxon>
        <taxon>Bacillati</taxon>
        <taxon>Actinomycetota</taxon>
        <taxon>Actinomycetes</taxon>
        <taxon>Micrococcales</taxon>
        <taxon>Beutenbergiaceae</taxon>
        <taxon>Beutenbergia</taxon>
    </lineage>
</organism>
<dbReference type="OrthoDB" id="3211287at2"/>
<evidence type="ECO:0000313" key="3">
    <source>
        <dbReference type="EMBL" id="ACQ80356.1"/>
    </source>
</evidence>
<proteinExistence type="inferred from homology"/>
<dbReference type="Gene3D" id="3.30.70.1880">
    <property type="entry name" value="Protein of unknown function DUF881"/>
    <property type="match status" value="1"/>
</dbReference>
<keyword evidence="2" id="KW-0812">Transmembrane</keyword>
<feature type="transmembrane region" description="Helical" evidence="2">
    <location>
        <begin position="30"/>
        <end position="47"/>
    </location>
</feature>
<dbReference type="EMBL" id="CP001618">
    <property type="protein sequence ID" value="ACQ80356.1"/>
    <property type="molecule type" value="Genomic_DNA"/>
</dbReference>
<dbReference type="Pfam" id="PF05949">
    <property type="entry name" value="DUF881"/>
    <property type="match status" value="1"/>
</dbReference>
<dbReference type="AlphaFoldDB" id="C5C6F0"/>
<gene>
    <name evidence="3" type="ordered locus">Bcav_2103</name>
</gene>
<dbReference type="RefSeq" id="WP_015882596.1">
    <property type="nucleotide sequence ID" value="NC_012669.1"/>
</dbReference>
<evidence type="ECO:0000313" key="4">
    <source>
        <dbReference type="Proteomes" id="UP000007962"/>
    </source>
</evidence>
<comment type="similarity">
    <text evidence="1">Belongs to the UPF0749 family.</text>
</comment>
<protein>
    <recommendedName>
        <fullName evidence="5">Division initiation protein</fullName>
    </recommendedName>
</protein>
<keyword evidence="2" id="KW-1133">Transmembrane helix</keyword>
<keyword evidence="4" id="KW-1185">Reference proteome</keyword>
<keyword evidence="2" id="KW-0472">Membrane</keyword>
<evidence type="ECO:0008006" key="5">
    <source>
        <dbReference type="Google" id="ProtNLM"/>
    </source>
</evidence>
<name>C5C6F0_BEUC1</name>
<dbReference type="HOGENOM" id="CLU_040273_0_0_11"/>
<dbReference type="KEGG" id="bcv:Bcav_2103"/>
<sequence length="246" mass="26325">MAHVPEPSDVSAGAVVPAPARRRWFSRSQLLVAALCALLGFAIVLQVRQTRADEFASMRQDDLVRLLDEITQRGEELTEEQSRLRRDRNDLLSGSDAQQVAERNATVQGILAGTLPVEGPGIELAIFDAEDAVRASTFVHVIEELRNAGAESIEVNSVRIGTSSYVVDGDGGVVIDDIQVTSPYTILAIGEPQTLSVALDIPGGALATIRTAGARVDVQESDLVQILSTRTLADPEYAVPAPDDDD</sequence>
<evidence type="ECO:0000256" key="2">
    <source>
        <dbReference type="SAM" id="Phobius"/>
    </source>
</evidence>
<dbReference type="Proteomes" id="UP000007962">
    <property type="component" value="Chromosome"/>
</dbReference>
<accession>C5C6F0</accession>
<reference evidence="3 4" key="1">
    <citation type="journal article" date="2009" name="Stand. Genomic Sci.">
        <title>Complete genome sequence of Beutenbergia cavernae type strain (HKI 0122).</title>
        <authorList>
            <person name="Land M."/>
            <person name="Pukall R."/>
            <person name="Abt B."/>
            <person name="Goker M."/>
            <person name="Rohde M."/>
            <person name="Glavina Del Rio T."/>
            <person name="Tice H."/>
            <person name="Copeland A."/>
            <person name="Cheng J.F."/>
            <person name="Lucas S."/>
            <person name="Chen F."/>
            <person name="Nolan M."/>
            <person name="Bruce D."/>
            <person name="Goodwin L."/>
            <person name="Pitluck S."/>
            <person name="Ivanova N."/>
            <person name="Mavromatis K."/>
            <person name="Ovchinnikova G."/>
            <person name="Pati A."/>
            <person name="Chen A."/>
            <person name="Palaniappan K."/>
            <person name="Hauser L."/>
            <person name="Chang Y.J."/>
            <person name="Jefferies C.C."/>
            <person name="Saunders E."/>
            <person name="Brettin T."/>
            <person name="Detter J.C."/>
            <person name="Han C."/>
            <person name="Chain P."/>
            <person name="Bristow J."/>
            <person name="Eisen J.A."/>
            <person name="Markowitz V."/>
            <person name="Hugenholtz P."/>
            <person name="Kyrpides N.C."/>
            <person name="Klenk H.P."/>
            <person name="Lapidus A."/>
        </authorList>
    </citation>
    <scope>NUCLEOTIDE SEQUENCE [LARGE SCALE GENOMIC DNA]</scope>
    <source>
        <strain evidence="4">ATCC BAA-8 / DSM 12333 / NBRC 16432</strain>
    </source>
</reference>
<dbReference type="PANTHER" id="PTHR37313:SF2">
    <property type="entry name" value="UPF0749 PROTEIN YLXX"/>
    <property type="match status" value="1"/>
</dbReference>
<dbReference type="InterPro" id="IPR010273">
    <property type="entry name" value="DUF881"/>
</dbReference>
<dbReference type="PANTHER" id="PTHR37313">
    <property type="entry name" value="UPF0749 PROTEIN RV1825"/>
    <property type="match status" value="1"/>
</dbReference>
<dbReference type="STRING" id="471853.Bcav_2103"/>
<dbReference type="eggNOG" id="COG3879">
    <property type="taxonomic scope" value="Bacteria"/>
</dbReference>